<dbReference type="Proteomes" id="UP000824260">
    <property type="component" value="Unassembled WGS sequence"/>
</dbReference>
<dbReference type="AlphaFoldDB" id="A0A9D1CV19"/>
<dbReference type="InterPro" id="IPR036866">
    <property type="entry name" value="RibonucZ/Hydroxyglut_hydro"/>
</dbReference>
<dbReference type="PANTHER" id="PTHR42951">
    <property type="entry name" value="METALLO-BETA-LACTAMASE DOMAIN-CONTAINING"/>
    <property type="match status" value="1"/>
</dbReference>
<dbReference type="SUPFAM" id="SSF56281">
    <property type="entry name" value="Metallo-hydrolase/oxidoreductase"/>
    <property type="match status" value="1"/>
</dbReference>
<comment type="caution">
    <text evidence="2">The sequence shown here is derived from an EMBL/GenBank/DDBJ whole genome shotgun (WGS) entry which is preliminary data.</text>
</comment>
<dbReference type="Pfam" id="PF00753">
    <property type="entry name" value="Lactamase_B"/>
    <property type="match status" value="1"/>
</dbReference>
<dbReference type="InterPro" id="IPR001279">
    <property type="entry name" value="Metallo-B-lactamas"/>
</dbReference>
<name>A0A9D1CV19_9FIRM</name>
<organism evidence="2 3">
    <name type="scientific">Candidatus Pullichristensenella stercorigallinarum</name>
    <dbReference type="NCBI Taxonomy" id="2840909"/>
    <lineage>
        <taxon>Bacteria</taxon>
        <taxon>Bacillati</taxon>
        <taxon>Bacillota</taxon>
        <taxon>Clostridia</taxon>
        <taxon>Candidatus Pullichristensenella</taxon>
    </lineage>
</organism>
<reference evidence="2" key="1">
    <citation type="submission" date="2020-10" db="EMBL/GenBank/DDBJ databases">
        <authorList>
            <person name="Gilroy R."/>
        </authorList>
    </citation>
    <scope>NUCLEOTIDE SEQUENCE</scope>
    <source>
        <strain evidence="2">ChiSjej6B24-2974</strain>
    </source>
</reference>
<dbReference type="Gene3D" id="3.60.15.10">
    <property type="entry name" value="Ribonuclease Z/Hydroxyacylglutathione hydrolase-like"/>
    <property type="match status" value="1"/>
</dbReference>
<reference evidence="2" key="2">
    <citation type="journal article" date="2021" name="PeerJ">
        <title>Extensive microbial diversity within the chicken gut microbiome revealed by metagenomics and culture.</title>
        <authorList>
            <person name="Gilroy R."/>
            <person name="Ravi A."/>
            <person name="Getino M."/>
            <person name="Pursley I."/>
            <person name="Horton D.L."/>
            <person name="Alikhan N.F."/>
            <person name="Baker D."/>
            <person name="Gharbi K."/>
            <person name="Hall N."/>
            <person name="Watson M."/>
            <person name="Adriaenssens E.M."/>
            <person name="Foster-Nyarko E."/>
            <person name="Jarju S."/>
            <person name="Secka A."/>
            <person name="Antonio M."/>
            <person name="Oren A."/>
            <person name="Chaudhuri R.R."/>
            <person name="La Ragione R."/>
            <person name="Hildebrand F."/>
            <person name="Pallen M.J."/>
        </authorList>
    </citation>
    <scope>NUCLEOTIDE SEQUENCE</scope>
    <source>
        <strain evidence="2">ChiSjej6B24-2974</strain>
    </source>
</reference>
<feature type="domain" description="Metallo-beta-lactamase" evidence="1">
    <location>
        <begin position="10"/>
        <end position="216"/>
    </location>
</feature>
<gene>
    <name evidence="2" type="ORF">IAA52_00335</name>
</gene>
<accession>A0A9D1CV19</accession>
<dbReference type="EMBL" id="DVFZ01000006">
    <property type="protein sequence ID" value="HIQ81532.1"/>
    <property type="molecule type" value="Genomic_DNA"/>
</dbReference>
<protein>
    <submittedName>
        <fullName evidence="2">MBL fold metallo-hydrolase</fullName>
    </submittedName>
</protein>
<evidence type="ECO:0000259" key="1">
    <source>
        <dbReference type="SMART" id="SM00849"/>
    </source>
</evidence>
<dbReference type="SMART" id="SM00849">
    <property type="entry name" value="Lactamase_B"/>
    <property type="match status" value="1"/>
</dbReference>
<proteinExistence type="predicted"/>
<evidence type="ECO:0000313" key="3">
    <source>
        <dbReference type="Proteomes" id="UP000824260"/>
    </source>
</evidence>
<sequence>MKIVNAGNRIVNNYLYPVEGGYVLVDTGYAGAFPRFMKRLRRAGIDVHAISWVFLTHAHDDHAGFLNEALRAAPRAKVVAHNAALAGLRRGQNSFAGGCTSRLALGFCRLMKLLGHGEHRFPPLEASLEERFVTITAENREALETALGGRILETPGHTEDSISLLLPDGSLFCGDAAMNGVPSLHKITIWMENRADFCASWEALIRLQPKCIYPGHGRPMRVRALAKNLSHAQRTRLWLLKP</sequence>
<dbReference type="PANTHER" id="PTHR42951:SF17">
    <property type="entry name" value="METALLO-BETA-LACTAMASE DOMAIN-CONTAINING PROTEIN"/>
    <property type="match status" value="1"/>
</dbReference>
<evidence type="ECO:0000313" key="2">
    <source>
        <dbReference type="EMBL" id="HIQ81532.1"/>
    </source>
</evidence>
<dbReference type="InterPro" id="IPR050855">
    <property type="entry name" value="NDM-1-like"/>
</dbReference>